<gene>
    <name evidence="2" type="ORF">PI95_030375</name>
</gene>
<evidence type="ECO:0000313" key="3">
    <source>
        <dbReference type="Proteomes" id="UP000031549"/>
    </source>
</evidence>
<dbReference type="Pfam" id="PF19975">
    <property type="entry name" value="DO-GTPase1"/>
    <property type="match status" value="1"/>
</dbReference>
<dbReference type="RefSeq" id="WP_039740809.1">
    <property type="nucleotide sequence ID" value="NZ_JTCM02000127.1"/>
</dbReference>
<dbReference type="InterPro" id="IPR027417">
    <property type="entry name" value="P-loop_NTPase"/>
</dbReference>
<keyword evidence="3" id="KW-1185">Reference proteome</keyword>
<organism evidence="2 3">
    <name type="scientific">Hassallia byssoidea VB512170</name>
    <dbReference type="NCBI Taxonomy" id="1304833"/>
    <lineage>
        <taxon>Bacteria</taxon>
        <taxon>Bacillati</taxon>
        <taxon>Cyanobacteriota</taxon>
        <taxon>Cyanophyceae</taxon>
        <taxon>Nostocales</taxon>
        <taxon>Tolypothrichaceae</taxon>
        <taxon>Hassallia</taxon>
    </lineage>
</organism>
<dbReference type="InterPro" id="IPR045530">
    <property type="entry name" value="DO-GTPase1"/>
</dbReference>
<dbReference type="EMBL" id="JTCM02000127">
    <property type="protein sequence ID" value="NEU76699.1"/>
    <property type="molecule type" value="Genomic_DNA"/>
</dbReference>
<evidence type="ECO:0000259" key="1">
    <source>
        <dbReference type="Pfam" id="PF19975"/>
    </source>
</evidence>
<proteinExistence type="predicted"/>
<sequence length="382" mass="42605">MKNFKIITLGASGAGKTVFLASMFKALSTQKNSSFKLDVEEPDKRKLLNSTYTQILTGDTWPPGTKNISEWTFTCQVQTEDFDKYNACQFTYFDYAGGRLTDIEEDEDLENVVQQADTVLGLLDGQKIYAWLNGSDQLRANVFLSTDLPNILKRMQKLTVPVHFVITKWDVLDQKFTLSQIREKLLTIPAFAQLIKSRGEAGYIVRIIPVSAIGLEFATLQPDGSMKKNPGKIPFPFLLEAPISCVLPDRLQQLHNQKQAQEKQLEQQIQKIDDGNIVVGALVGGLDFLGVGLEGLGLLLELDDTAEIKMARLFTKATSMVTSLVKGGIKGINEKISKGSRKKKETTLKSVKDEQSALIHAMNVFYDFEKDLIDSFPESKLV</sequence>
<name>A0A846HIL7_9CYAN</name>
<dbReference type="Proteomes" id="UP000031549">
    <property type="component" value="Unassembled WGS sequence"/>
</dbReference>
<dbReference type="SUPFAM" id="SSF52540">
    <property type="entry name" value="P-loop containing nucleoside triphosphate hydrolases"/>
    <property type="match status" value="1"/>
</dbReference>
<reference evidence="2 3" key="1">
    <citation type="journal article" date="2015" name="Genome Announc.">
        <title>Draft Genome Sequence of Cyanobacterium Hassallia byssoidea Strain VB512170, Isolated from Monuments in India.</title>
        <authorList>
            <person name="Singh D."/>
            <person name="Chandrababunaidu M.M."/>
            <person name="Panda A."/>
            <person name="Sen D."/>
            <person name="Bhattacharyya S."/>
            <person name="Adhikary S.P."/>
            <person name="Tripathy S."/>
        </authorList>
    </citation>
    <scope>NUCLEOTIDE SEQUENCE [LARGE SCALE GENOMIC DNA]</scope>
    <source>
        <strain evidence="2 3">VB512170</strain>
    </source>
</reference>
<accession>A0A846HIL7</accession>
<dbReference type="AlphaFoldDB" id="A0A846HIL7"/>
<dbReference type="Gene3D" id="3.40.50.300">
    <property type="entry name" value="P-loop containing nucleotide triphosphate hydrolases"/>
    <property type="match status" value="1"/>
</dbReference>
<feature type="domain" description="Double-GTPase 1" evidence="1">
    <location>
        <begin position="9"/>
        <end position="114"/>
    </location>
</feature>
<evidence type="ECO:0000313" key="2">
    <source>
        <dbReference type="EMBL" id="NEU76699.1"/>
    </source>
</evidence>
<comment type="caution">
    <text evidence="2">The sequence shown here is derived from an EMBL/GenBank/DDBJ whole genome shotgun (WGS) entry which is preliminary data.</text>
</comment>
<protein>
    <recommendedName>
        <fullName evidence="1">Double-GTPase 1 domain-containing protein</fullName>
    </recommendedName>
</protein>